<keyword evidence="1" id="KW-1133">Transmembrane helix</keyword>
<sequence length="316" mass="33647">MIVDSPFILRDRAYWPLVAVIGICTIGLTVIGIGFGILSSMLSGGQITEVQRPTRSAIVPWPFVTPPALLTIVAAALALGASILLAARTSVRTSGFLTTTFGWSLAGMLGAGALAVAFPNARVGGSALIPGLSDHAIGAAGFALGAVTSILGQTRLQTGYTAARAAGLNPAFFPIVPPQGASLVPELHIEAPPMWRWILHDGRPAIARTDDRPAPMRIVVPDRDAPPLSDPAPTAAAVNGAPTRREIITDSSGGTIMRYRYQAKIDEPERVIEIHITATSDRHSMQAYRDCADLIAGSVRWTAVLAEKRRRPWWRR</sequence>
<evidence type="ECO:0000313" key="2">
    <source>
        <dbReference type="EMBL" id="WAB82089.1"/>
    </source>
</evidence>
<dbReference type="AlphaFoldDB" id="A0A9E8MLZ5"/>
<organism evidence="2 3">
    <name type="scientific">Microcella daejeonensis</name>
    <dbReference type="NCBI Taxonomy" id="2994971"/>
    <lineage>
        <taxon>Bacteria</taxon>
        <taxon>Bacillati</taxon>
        <taxon>Actinomycetota</taxon>
        <taxon>Actinomycetes</taxon>
        <taxon>Micrococcales</taxon>
        <taxon>Microbacteriaceae</taxon>
        <taxon>Microcella</taxon>
    </lineage>
</organism>
<dbReference type="KEGG" id="mdb:OVN18_03510"/>
<evidence type="ECO:0000256" key="1">
    <source>
        <dbReference type="SAM" id="Phobius"/>
    </source>
</evidence>
<dbReference type="Proteomes" id="UP001164706">
    <property type="component" value="Chromosome"/>
</dbReference>
<keyword evidence="1" id="KW-0472">Membrane</keyword>
<proteinExistence type="predicted"/>
<feature type="transmembrane region" description="Helical" evidence="1">
    <location>
        <begin position="58"/>
        <end position="84"/>
    </location>
</feature>
<keyword evidence="1" id="KW-0812">Transmembrane</keyword>
<dbReference type="EMBL" id="CP113089">
    <property type="protein sequence ID" value="WAB82089.1"/>
    <property type="molecule type" value="Genomic_DNA"/>
</dbReference>
<accession>A0A9E8MLZ5</accession>
<reference evidence="2" key="1">
    <citation type="submission" date="2022-11" db="EMBL/GenBank/DDBJ databases">
        <title>Description of Microcella daejonensis nov. sp, isolated from riverside soil.</title>
        <authorList>
            <person name="Molina K.M."/>
            <person name="Kim S.B."/>
        </authorList>
    </citation>
    <scope>NUCLEOTIDE SEQUENCE</scope>
    <source>
        <strain evidence="2">MMS21-STM12</strain>
    </source>
</reference>
<feature type="transmembrane region" description="Helical" evidence="1">
    <location>
        <begin position="96"/>
        <end position="118"/>
    </location>
</feature>
<evidence type="ECO:0000313" key="3">
    <source>
        <dbReference type="Proteomes" id="UP001164706"/>
    </source>
</evidence>
<dbReference type="RefSeq" id="WP_267781952.1">
    <property type="nucleotide sequence ID" value="NZ_CP113089.1"/>
</dbReference>
<protein>
    <submittedName>
        <fullName evidence="2">Uncharacterized protein</fullName>
    </submittedName>
</protein>
<name>A0A9E8MLZ5_9MICO</name>
<feature type="transmembrane region" description="Helical" evidence="1">
    <location>
        <begin position="12"/>
        <end position="38"/>
    </location>
</feature>
<gene>
    <name evidence="2" type="ORF">OVN18_03510</name>
</gene>
<keyword evidence="3" id="KW-1185">Reference proteome</keyword>